<evidence type="ECO:0000256" key="1">
    <source>
        <dbReference type="SAM" id="Phobius"/>
    </source>
</evidence>
<dbReference type="AlphaFoldDB" id="A0A410S2Z9"/>
<accession>A0A410S2Z9</accession>
<gene>
    <name evidence="2" type="ORF">EJ065_6911</name>
</gene>
<evidence type="ECO:0000313" key="3">
    <source>
        <dbReference type="Proteomes" id="UP000288758"/>
    </source>
</evidence>
<keyword evidence="1" id="KW-1133">Transmembrane helix</keyword>
<organism evidence="2 3">
    <name type="scientific">Corallococcus coralloides</name>
    <name type="common">Myxococcus coralloides</name>
    <dbReference type="NCBI Taxonomy" id="184914"/>
    <lineage>
        <taxon>Bacteria</taxon>
        <taxon>Pseudomonadati</taxon>
        <taxon>Myxococcota</taxon>
        <taxon>Myxococcia</taxon>
        <taxon>Myxococcales</taxon>
        <taxon>Cystobacterineae</taxon>
        <taxon>Myxococcaceae</taxon>
        <taxon>Corallococcus</taxon>
    </lineage>
</organism>
<keyword evidence="1" id="KW-0812">Transmembrane</keyword>
<reference evidence="2 3" key="1">
    <citation type="submission" date="2018-12" db="EMBL/GenBank/DDBJ databases">
        <title>Complete Genome Sequence of the Corallopyronin A producing Myxobacterium Corallococcus coralloides B035.</title>
        <authorList>
            <person name="Bouhired S.M."/>
            <person name="Rupp O."/>
            <person name="Blom J."/>
            <person name="Schaeberle T.F."/>
            <person name="Kehraus S."/>
            <person name="Schiefer A."/>
            <person name="Pfarr K."/>
            <person name="Goesmann A."/>
            <person name="Hoerauf A."/>
            <person name="Koenig G.M."/>
        </authorList>
    </citation>
    <scope>NUCLEOTIDE SEQUENCE [LARGE SCALE GENOMIC DNA]</scope>
    <source>
        <strain evidence="2 3">B035</strain>
    </source>
</reference>
<dbReference type="Proteomes" id="UP000288758">
    <property type="component" value="Chromosome"/>
</dbReference>
<sequence>MHVWIHVGRSVTAVALGLWLTACGGTRAAVAPPSREELPRQVLLLREAPDGSFTQEWRPAGDFDLASHVKAPEGRRIVRTARSVRDCDAENVECIQQCMRTPLPRGYGHVRIPRGSGGKNDHCVKQCDPAYRDCLELEKLRPQELSSTEALSDWASRHRESLFVGGVIIIAGVAFVVVSAGAGLIVLAPALIMTAHDNASVLPLAETRP</sequence>
<evidence type="ECO:0000313" key="2">
    <source>
        <dbReference type="EMBL" id="QAT88436.1"/>
    </source>
</evidence>
<name>A0A410S2Z9_CORCK</name>
<feature type="transmembrane region" description="Helical" evidence="1">
    <location>
        <begin position="162"/>
        <end position="187"/>
    </location>
</feature>
<dbReference type="EMBL" id="CP034669">
    <property type="protein sequence ID" value="QAT88436.1"/>
    <property type="molecule type" value="Genomic_DNA"/>
</dbReference>
<keyword evidence="1" id="KW-0472">Membrane</keyword>
<protein>
    <submittedName>
        <fullName evidence="2">Uncharacterized protein</fullName>
    </submittedName>
</protein>
<proteinExistence type="predicted"/>